<keyword evidence="3" id="KW-0067">ATP-binding</keyword>
<dbReference type="InterPro" id="IPR032823">
    <property type="entry name" value="BCA_ABC_TP_C"/>
</dbReference>
<dbReference type="GO" id="GO:1903805">
    <property type="term" value="P:L-valine import across plasma membrane"/>
    <property type="evidence" value="ECO:0007669"/>
    <property type="project" value="TreeGrafter"/>
</dbReference>
<dbReference type="InterPro" id="IPR051120">
    <property type="entry name" value="ABC_AA/LPS_Transport"/>
</dbReference>
<feature type="domain" description="ABC transporter" evidence="4">
    <location>
        <begin position="11"/>
        <end position="245"/>
    </location>
</feature>
<gene>
    <name evidence="5" type="ORF">C480_20669</name>
</gene>
<dbReference type="GO" id="GO:0015188">
    <property type="term" value="F:L-isoleucine transmembrane transporter activity"/>
    <property type="evidence" value="ECO:0007669"/>
    <property type="project" value="TreeGrafter"/>
</dbReference>
<dbReference type="PATRIC" id="fig|1227491.4.peg.4152"/>
<dbReference type="InterPro" id="IPR003593">
    <property type="entry name" value="AAA+_ATPase"/>
</dbReference>
<name>M0ANG5_9EURY</name>
<evidence type="ECO:0000313" key="6">
    <source>
        <dbReference type="Proteomes" id="UP000011591"/>
    </source>
</evidence>
<dbReference type="GO" id="GO:0005304">
    <property type="term" value="F:L-valine transmembrane transporter activity"/>
    <property type="evidence" value="ECO:0007669"/>
    <property type="project" value="TreeGrafter"/>
</dbReference>
<dbReference type="Gene3D" id="3.40.50.300">
    <property type="entry name" value="P-loop containing nucleotide triphosphate hydrolases"/>
    <property type="match status" value="1"/>
</dbReference>
<dbReference type="SUPFAM" id="SSF52540">
    <property type="entry name" value="P-loop containing nucleoside triphosphate hydrolases"/>
    <property type="match status" value="1"/>
</dbReference>
<dbReference type="AlphaFoldDB" id="M0ANG5"/>
<dbReference type="EMBL" id="AOIP01000059">
    <property type="protein sequence ID" value="ELY98928.1"/>
    <property type="molecule type" value="Genomic_DNA"/>
</dbReference>
<reference evidence="5 6" key="1">
    <citation type="journal article" date="2014" name="PLoS Genet.">
        <title>Phylogenetically driven sequencing of extremely halophilic archaea reveals strategies for static and dynamic osmo-response.</title>
        <authorList>
            <person name="Becker E.A."/>
            <person name="Seitzer P.M."/>
            <person name="Tritt A."/>
            <person name="Larsen D."/>
            <person name="Krusor M."/>
            <person name="Yao A.I."/>
            <person name="Wu D."/>
            <person name="Madern D."/>
            <person name="Eisen J.A."/>
            <person name="Darling A.E."/>
            <person name="Facciotti M.T."/>
        </authorList>
    </citation>
    <scope>NUCLEOTIDE SEQUENCE [LARGE SCALE GENOMIC DNA]</scope>
    <source>
        <strain evidence="5 6">DSM 13077</strain>
    </source>
</reference>
<dbReference type="GO" id="GO:1903806">
    <property type="term" value="P:L-isoleucine import across plasma membrane"/>
    <property type="evidence" value="ECO:0007669"/>
    <property type="project" value="TreeGrafter"/>
</dbReference>
<dbReference type="InterPro" id="IPR027417">
    <property type="entry name" value="P-loop_NTPase"/>
</dbReference>
<proteinExistence type="predicted"/>
<dbReference type="Pfam" id="PF00005">
    <property type="entry name" value="ABC_tran"/>
    <property type="match status" value="1"/>
</dbReference>
<dbReference type="PROSITE" id="PS50893">
    <property type="entry name" value="ABC_TRANSPORTER_2"/>
    <property type="match status" value="1"/>
</dbReference>
<dbReference type="SMART" id="SM00382">
    <property type="entry name" value="AAA"/>
    <property type="match status" value="1"/>
</dbReference>
<dbReference type="OrthoDB" id="44250at2157"/>
<comment type="caution">
    <text evidence="5">The sequence shown here is derived from an EMBL/GenBank/DDBJ whole genome shotgun (WGS) entry which is preliminary data.</text>
</comment>
<dbReference type="GO" id="GO:0005886">
    <property type="term" value="C:plasma membrane"/>
    <property type="evidence" value="ECO:0007669"/>
    <property type="project" value="TreeGrafter"/>
</dbReference>
<dbReference type="InterPro" id="IPR003439">
    <property type="entry name" value="ABC_transporter-like_ATP-bd"/>
</dbReference>
<dbReference type="GO" id="GO:0016887">
    <property type="term" value="F:ATP hydrolysis activity"/>
    <property type="evidence" value="ECO:0007669"/>
    <property type="project" value="InterPro"/>
</dbReference>
<dbReference type="CDD" id="cd03219">
    <property type="entry name" value="ABC_Mj1267_LivG_branched"/>
    <property type="match status" value="1"/>
</dbReference>
<dbReference type="Proteomes" id="UP000011591">
    <property type="component" value="Unassembled WGS sequence"/>
</dbReference>
<evidence type="ECO:0000256" key="2">
    <source>
        <dbReference type="ARBA" id="ARBA00022741"/>
    </source>
</evidence>
<protein>
    <submittedName>
        <fullName evidence="5">ABC transporter</fullName>
    </submittedName>
</protein>
<dbReference type="Pfam" id="PF12399">
    <property type="entry name" value="BCA_ABC_TP_C"/>
    <property type="match status" value="1"/>
</dbReference>
<keyword evidence="6" id="KW-1185">Reference proteome</keyword>
<dbReference type="PANTHER" id="PTHR45772:SF7">
    <property type="entry name" value="AMINO ACID ABC TRANSPORTER ATP-BINDING PROTEIN"/>
    <property type="match status" value="1"/>
</dbReference>
<dbReference type="GO" id="GO:0015192">
    <property type="term" value="F:L-phenylalanine transmembrane transporter activity"/>
    <property type="evidence" value="ECO:0007669"/>
    <property type="project" value="TreeGrafter"/>
</dbReference>
<sequence>MTDASKAQSMLRVTSVSKSFGGLVAVDDVTFEIGDEEIVGLIGPNGAGKTTLFNAITGVHPPTEGTIILDETELTGSKPHEIARAGVARTFQTARTFDEATVVENVAIGAVFGNGDSKARAETRAYELLEFIGLDEQSHDPVGELNIADRKLLELARALATEPAFVLVDEIGSGLTPTELETLTETLERIRSERGISVFWIEHIVDAIMGATDRIIVLNQGAKIADGTPAEVQSDQQVAEAYLGGVEV</sequence>
<accession>M0ANG5</accession>
<dbReference type="GO" id="GO:0005524">
    <property type="term" value="F:ATP binding"/>
    <property type="evidence" value="ECO:0007669"/>
    <property type="project" value="UniProtKB-KW"/>
</dbReference>
<dbReference type="GO" id="GO:0042941">
    <property type="term" value="P:D-alanine transmembrane transport"/>
    <property type="evidence" value="ECO:0007669"/>
    <property type="project" value="TreeGrafter"/>
</dbReference>
<keyword evidence="2" id="KW-0547">Nucleotide-binding</keyword>
<organism evidence="5 6">
    <name type="scientific">Natrialba aegyptia DSM 13077</name>
    <dbReference type="NCBI Taxonomy" id="1227491"/>
    <lineage>
        <taxon>Archaea</taxon>
        <taxon>Methanobacteriati</taxon>
        <taxon>Methanobacteriota</taxon>
        <taxon>Stenosarchaea group</taxon>
        <taxon>Halobacteria</taxon>
        <taxon>Halobacteriales</taxon>
        <taxon>Natrialbaceae</taxon>
        <taxon>Natrialba</taxon>
    </lineage>
</organism>
<evidence type="ECO:0000256" key="1">
    <source>
        <dbReference type="ARBA" id="ARBA00022448"/>
    </source>
</evidence>
<dbReference type="GO" id="GO:0015808">
    <property type="term" value="P:L-alanine transport"/>
    <property type="evidence" value="ECO:0007669"/>
    <property type="project" value="TreeGrafter"/>
</dbReference>
<evidence type="ECO:0000259" key="4">
    <source>
        <dbReference type="PROSITE" id="PS50893"/>
    </source>
</evidence>
<dbReference type="PANTHER" id="PTHR45772">
    <property type="entry name" value="CONSERVED COMPONENT OF ABC TRANSPORTER FOR NATURAL AMINO ACIDS-RELATED"/>
    <property type="match status" value="1"/>
</dbReference>
<evidence type="ECO:0000256" key="3">
    <source>
        <dbReference type="ARBA" id="ARBA00022840"/>
    </source>
</evidence>
<evidence type="ECO:0000313" key="5">
    <source>
        <dbReference type="EMBL" id="ELY98928.1"/>
    </source>
</evidence>
<keyword evidence="1" id="KW-0813">Transport</keyword>